<keyword evidence="1" id="KW-0237">DNA synthesis</keyword>
<evidence type="ECO:0000256" key="2">
    <source>
        <dbReference type="ARBA" id="ARBA00022705"/>
    </source>
</evidence>
<dbReference type="AlphaFoldDB" id="A0A107HV53"/>
<dbReference type="GO" id="GO:0003677">
    <property type="term" value="F:DNA binding"/>
    <property type="evidence" value="ECO:0007669"/>
    <property type="project" value="UniProtKB-KW"/>
</dbReference>
<dbReference type="Pfam" id="PF14520">
    <property type="entry name" value="HHH_5"/>
    <property type="match status" value="1"/>
</dbReference>
<dbReference type="Gene3D" id="1.10.150.20">
    <property type="entry name" value="5' to 3' exonuclease, C-terminal subdomain"/>
    <property type="match status" value="1"/>
</dbReference>
<dbReference type="SUPFAM" id="SSF47802">
    <property type="entry name" value="DNA polymerase beta, N-terminal domain-like"/>
    <property type="match status" value="1"/>
</dbReference>
<dbReference type="InterPro" id="IPR027421">
    <property type="entry name" value="DNA_pol_lamdba_lyase_dom_sf"/>
</dbReference>
<dbReference type="SUPFAM" id="SSF47781">
    <property type="entry name" value="RuvA domain 2-like"/>
    <property type="match status" value="1"/>
</dbReference>
<dbReference type="GO" id="GO:0003887">
    <property type="term" value="F:DNA-directed DNA polymerase activity"/>
    <property type="evidence" value="ECO:0007669"/>
    <property type="project" value="InterPro"/>
</dbReference>
<dbReference type="Pfam" id="PF14716">
    <property type="entry name" value="HHH_8"/>
    <property type="match status" value="1"/>
</dbReference>
<keyword evidence="2" id="KW-0235">DNA replication</keyword>
<dbReference type="Gene3D" id="1.10.150.110">
    <property type="entry name" value="DNA polymerase beta, N-terminal domain-like"/>
    <property type="match status" value="1"/>
</dbReference>
<dbReference type="PANTHER" id="PTHR11276">
    <property type="entry name" value="DNA POLYMERASE TYPE-X FAMILY MEMBER"/>
    <property type="match status" value="1"/>
</dbReference>
<dbReference type="InterPro" id="IPR010994">
    <property type="entry name" value="RuvA_2-like"/>
</dbReference>
<gene>
    <name evidence="4" type="ORF">WT83_06510</name>
</gene>
<keyword evidence="4" id="KW-0238">DNA-binding</keyword>
<dbReference type="PANTHER" id="PTHR11276:SF28">
    <property type="entry name" value="DNA POLYMERASE LAMBDA"/>
    <property type="match status" value="1"/>
</dbReference>
<reference evidence="4 5" key="1">
    <citation type="submission" date="2015-11" db="EMBL/GenBank/DDBJ databases">
        <title>Expanding the genomic diversity of Burkholderia species for the development of highly accurate diagnostics.</title>
        <authorList>
            <person name="Sahl J."/>
            <person name="Keim P."/>
            <person name="Wagner D."/>
        </authorList>
    </citation>
    <scope>NUCLEOTIDE SEQUENCE [LARGE SCALE GENOMIC DNA]</scope>
    <source>
        <strain evidence="4 5">MSMB793WGS</strain>
    </source>
</reference>
<feature type="domain" description="Helix-hairpin-helix DNA-binding motif class 1" evidence="3">
    <location>
        <begin position="137"/>
        <end position="156"/>
    </location>
</feature>
<feature type="domain" description="Helix-hairpin-helix DNA-binding motif class 1" evidence="3">
    <location>
        <begin position="102"/>
        <end position="121"/>
    </location>
</feature>
<evidence type="ECO:0000313" key="4">
    <source>
        <dbReference type="EMBL" id="KWN21044.1"/>
    </source>
</evidence>
<evidence type="ECO:0000256" key="1">
    <source>
        <dbReference type="ARBA" id="ARBA00022634"/>
    </source>
</evidence>
<dbReference type="InterPro" id="IPR022312">
    <property type="entry name" value="DNA_pol_X"/>
</dbReference>
<sequence>MQTTISQTHEENRQIAACLREAAQLLADQGANPYRVAAYRASADTIESLADGIRMRFDAGGVDALGALPEVGTGVAQAIAELLVTGRWRLLDRLRGDAERVSAFEAVPGIGHALALRIHDQLHIDTLEDLERAARSGQLEAIPGVGPRRAAGIRAALDDVLSRRRRWQGHARDAGLGTEPPVELLLYIDRLYRNKAAAGILPTLVSRRLNADVSIQPPVMHMTKGGWHFTALCPYPARPQESGRTADWVALYFYDALQCEYQRTVVTETLGALVGKRIVRGREMECRVYYAG</sequence>
<dbReference type="RefSeq" id="WP_059507247.1">
    <property type="nucleotide sequence ID" value="NZ_LOTG01000093.1"/>
</dbReference>
<evidence type="ECO:0000259" key="3">
    <source>
        <dbReference type="SMART" id="SM00278"/>
    </source>
</evidence>
<dbReference type="InterPro" id="IPR003583">
    <property type="entry name" value="Hlx-hairpin-Hlx_DNA-bd_motif"/>
</dbReference>
<proteinExistence type="predicted"/>
<dbReference type="InterPro" id="IPR010996">
    <property type="entry name" value="HHH_MUS81"/>
</dbReference>
<dbReference type="Proteomes" id="UP000068016">
    <property type="component" value="Unassembled WGS sequence"/>
</dbReference>
<dbReference type="EMBL" id="LPLZ01000022">
    <property type="protein sequence ID" value="KWN21044.1"/>
    <property type="molecule type" value="Genomic_DNA"/>
</dbReference>
<protein>
    <submittedName>
        <fullName evidence="4">DNA-binding protein</fullName>
    </submittedName>
</protein>
<evidence type="ECO:0000313" key="5">
    <source>
        <dbReference type="Proteomes" id="UP000068016"/>
    </source>
</evidence>
<dbReference type="GO" id="GO:0006281">
    <property type="term" value="P:DNA repair"/>
    <property type="evidence" value="ECO:0007669"/>
    <property type="project" value="InterPro"/>
</dbReference>
<accession>A0A107HV53</accession>
<organism evidence="4 5">
    <name type="scientific">Burkholderia territorii</name>
    <dbReference type="NCBI Taxonomy" id="1503055"/>
    <lineage>
        <taxon>Bacteria</taxon>
        <taxon>Pseudomonadati</taxon>
        <taxon>Pseudomonadota</taxon>
        <taxon>Betaproteobacteria</taxon>
        <taxon>Burkholderiales</taxon>
        <taxon>Burkholderiaceae</taxon>
        <taxon>Burkholderia</taxon>
        <taxon>Burkholderia cepacia complex</taxon>
    </lineage>
</organism>
<comment type="caution">
    <text evidence="4">The sequence shown here is derived from an EMBL/GenBank/DDBJ whole genome shotgun (WGS) entry which is preliminary data.</text>
</comment>
<name>A0A107HV53_9BURK</name>
<dbReference type="SMART" id="SM00278">
    <property type="entry name" value="HhH1"/>
    <property type="match status" value="3"/>
</dbReference>
<feature type="domain" description="Helix-hairpin-helix DNA-binding motif class 1" evidence="3">
    <location>
        <begin position="63"/>
        <end position="82"/>
    </location>
</feature>